<dbReference type="SUPFAM" id="SSF52279">
    <property type="entry name" value="Beta-D-glucan exohydrolase, C-terminal domain"/>
    <property type="match status" value="1"/>
</dbReference>
<dbReference type="InterPro" id="IPR017853">
    <property type="entry name" value="GH"/>
</dbReference>
<dbReference type="PANTHER" id="PTHR42715">
    <property type="entry name" value="BETA-GLUCOSIDASE"/>
    <property type="match status" value="1"/>
</dbReference>
<dbReference type="InterPro" id="IPR036962">
    <property type="entry name" value="Glyco_hydro_3_N_sf"/>
</dbReference>
<dbReference type="Pfam" id="PF01915">
    <property type="entry name" value="Glyco_hydro_3_C"/>
    <property type="match status" value="1"/>
</dbReference>
<dbReference type="SMART" id="SM01217">
    <property type="entry name" value="Fn3_like"/>
    <property type="match status" value="1"/>
</dbReference>
<dbReference type="Gene3D" id="3.20.20.300">
    <property type="entry name" value="Glycoside hydrolase, family 3, N-terminal domain"/>
    <property type="match status" value="1"/>
</dbReference>
<dbReference type="Pfam" id="PF14310">
    <property type="entry name" value="Fn3-like"/>
    <property type="match status" value="1"/>
</dbReference>
<dbReference type="InterPro" id="IPR026891">
    <property type="entry name" value="Fn3-like"/>
</dbReference>
<dbReference type="FunFam" id="2.60.40.10:FF:000495">
    <property type="entry name" value="Periplasmic beta-glucosidase"/>
    <property type="match status" value="1"/>
</dbReference>
<dbReference type="InterPro" id="IPR001764">
    <property type="entry name" value="Glyco_hydro_3_N"/>
</dbReference>
<dbReference type="EC" id="3.2.1.21" evidence="4"/>
<evidence type="ECO:0000256" key="2">
    <source>
        <dbReference type="ARBA" id="ARBA00022801"/>
    </source>
</evidence>
<dbReference type="Pfam" id="PF00933">
    <property type="entry name" value="Glyco_hydro_3"/>
    <property type="match status" value="1"/>
</dbReference>
<evidence type="ECO:0000256" key="1">
    <source>
        <dbReference type="ARBA" id="ARBA00005336"/>
    </source>
</evidence>
<gene>
    <name evidence="4" type="ORF">SDC9_111996</name>
</gene>
<reference evidence="4" key="1">
    <citation type="submission" date="2019-08" db="EMBL/GenBank/DDBJ databases">
        <authorList>
            <person name="Kucharzyk K."/>
            <person name="Murdoch R.W."/>
            <person name="Higgins S."/>
            <person name="Loffler F."/>
        </authorList>
    </citation>
    <scope>NUCLEOTIDE SEQUENCE</scope>
</reference>
<feature type="domain" description="Fibronectin type III-like" evidence="3">
    <location>
        <begin position="419"/>
        <end position="488"/>
    </location>
</feature>
<sequence length="522" mass="56643">MTDLLKKQWGFDGLVVGDYEAVVQLLYDHRVASDMAEAAALAFNAGMDIELPGFTVFKEGLIEALYRGLVSDKALDDAVLRVLEEKYRQGLFEQPYIQEDAIDLNSEKNHKLAVKVAEASMVLLKNEGLLPLKSGKRIALVGPLADHPYAMFGGYSPPVHLQGSHGPEETLPSSTMTIKEALELYAKECQLTFEPGCMLYENQVERAIFFPGDVQEQDTPSSHELSKDTRRISRAVEAVQHADLAVLVVGDLAGLFQNGTVGEGSDTASLKLPGIQEELLNSVLATGKPVVVVLVSGRPYAIEEAVQKAGAILATWLPGEGGGEAVARTLVGLNNPGGKSPLSFPKTAGAMPYTYNFAKKAGGLPRQKQFGANFPFGHGLSYTSFAWDDFVLENPMVGTDGEFVFSLTVRNIGDVAGDEVVQVYIHDQMASIVRPVKELKAFARLHLEAGEKKKVTFTLPVDLFSFVGEQMQRVLECGSFDLMVGRSSEDLVFVRELSILGESAVLAKQWHCLSSVVVSSTD</sequence>
<dbReference type="PANTHER" id="PTHR42715:SF10">
    <property type="entry name" value="BETA-GLUCOSIDASE"/>
    <property type="match status" value="1"/>
</dbReference>
<dbReference type="GO" id="GO:0005975">
    <property type="term" value="P:carbohydrate metabolic process"/>
    <property type="evidence" value="ECO:0007669"/>
    <property type="project" value="InterPro"/>
</dbReference>
<protein>
    <submittedName>
        <fullName evidence="4">Beta-glucosidase BoGH3B</fullName>
        <ecNumber evidence="4">3.2.1.21</ecNumber>
    </submittedName>
</protein>
<dbReference type="InterPro" id="IPR050288">
    <property type="entry name" value="Cellulose_deg_GH3"/>
</dbReference>
<accession>A0A645BTH5</accession>
<dbReference type="AlphaFoldDB" id="A0A645BTH5"/>
<dbReference type="InterPro" id="IPR036881">
    <property type="entry name" value="Glyco_hydro_3_C_sf"/>
</dbReference>
<organism evidence="4">
    <name type="scientific">bioreactor metagenome</name>
    <dbReference type="NCBI Taxonomy" id="1076179"/>
    <lineage>
        <taxon>unclassified sequences</taxon>
        <taxon>metagenomes</taxon>
        <taxon>ecological metagenomes</taxon>
    </lineage>
</organism>
<dbReference type="EMBL" id="VSSQ01020332">
    <property type="protein sequence ID" value="MPM65104.1"/>
    <property type="molecule type" value="Genomic_DNA"/>
</dbReference>
<keyword evidence="4" id="KW-0326">Glycosidase</keyword>
<dbReference type="InterPro" id="IPR013783">
    <property type="entry name" value="Ig-like_fold"/>
</dbReference>
<evidence type="ECO:0000313" key="4">
    <source>
        <dbReference type="EMBL" id="MPM65104.1"/>
    </source>
</evidence>
<dbReference type="Gene3D" id="3.40.50.1700">
    <property type="entry name" value="Glycoside hydrolase family 3 C-terminal domain"/>
    <property type="match status" value="1"/>
</dbReference>
<proteinExistence type="inferred from homology"/>
<comment type="similarity">
    <text evidence="1">Belongs to the glycosyl hydrolase 3 family.</text>
</comment>
<evidence type="ECO:0000259" key="3">
    <source>
        <dbReference type="SMART" id="SM01217"/>
    </source>
</evidence>
<dbReference type="Gene3D" id="2.60.40.10">
    <property type="entry name" value="Immunoglobulins"/>
    <property type="match status" value="1"/>
</dbReference>
<name>A0A645BTH5_9ZZZZ</name>
<dbReference type="SUPFAM" id="SSF51445">
    <property type="entry name" value="(Trans)glycosidases"/>
    <property type="match status" value="1"/>
</dbReference>
<dbReference type="GO" id="GO:0008422">
    <property type="term" value="F:beta-glucosidase activity"/>
    <property type="evidence" value="ECO:0007669"/>
    <property type="project" value="UniProtKB-EC"/>
</dbReference>
<keyword evidence="2 4" id="KW-0378">Hydrolase</keyword>
<dbReference type="InterPro" id="IPR002772">
    <property type="entry name" value="Glyco_hydro_3_C"/>
</dbReference>
<comment type="caution">
    <text evidence="4">The sequence shown here is derived from an EMBL/GenBank/DDBJ whole genome shotgun (WGS) entry which is preliminary data.</text>
</comment>